<evidence type="ECO:0000256" key="2">
    <source>
        <dbReference type="SAM" id="Coils"/>
    </source>
</evidence>
<evidence type="ECO:0000313" key="6">
    <source>
        <dbReference type="Proteomes" id="UP001141806"/>
    </source>
</evidence>
<feature type="coiled-coil region" evidence="2">
    <location>
        <begin position="736"/>
        <end position="784"/>
    </location>
</feature>
<evidence type="ECO:0000256" key="1">
    <source>
        <dbReference type="ARBA" id="ARBA00022676"/>
    </source>
</evidence>
<dbReference type="PANTHER" id="PTHR46034">
    <property type="match status" value="1"/>
</dbReference>
<sequence length="801" mass="90481">MAPKEDESGFQFSNMSSSSSSLLSRPSGGVQRRPSAAQTPVTNRVPSAVIHPDIEPAPKPRLLTQYLALGVIIFLVFLQFMPATHIRDPYGPSGTWLPADSNLRYSASSSSSNVSGTSTAGEKDDIIHIVSWMDCLDLQVLAVLANSTLSNSRYPDKLYFHFFIPLDHKEKLHYYKLKVLFPYSKLEVLGQEEVKDILATVTSQDEYRGPSLDEMAPFIIPIAHPSISRFIYVSPDIIVKGRIEELHGVDLSMYGAAAAEDCTKSLSTYVKFDVLDAIQRSASNPWVSREPYKRSACVPDLDVILVDSRTLKINMVEAILWWSRILNIESERKTQTHPALVLTLYNRYVKLPATWGLEESRLSPEHEGGVLRYDGPRKASLLFSSEKLNCRPNNFLFCCVLSYRMGRGKKTQKFFVSEVPIPGPPKANRSVSARNLRKKDFSGVIFGCKNYTIKECLSQKLFGLPELHFSYVKNIKPGMPLFLFNYSDRRLHGIFEAASCGMKNINPHGWTANGSEETEYPAQVRINIRMQCQTLTENQFKPKILENYYTDKHFWFELDCAQTSELISLFEASSTSAHSAIPKKVCTGESSSTIRQQVCTVEKFLETSSRSAHPIIQKKVSTWCDIVKTHPIPDKRKENDATEKTCNPDKPKGYDDPCMGDLNQPKMEAHLDREAEDNQFKPIISDNYYRDDHFWNEQDRAPTSELVSLIEASSASVHSAEGNEISVFPSDFQSVIAQLMQEVQNLKNSSLEQLNKMSALEKNLSDSQVQIQQLKARIKMLESIFGPTVRYLNESDWLLDK</sequence>
<comment type="caution">
    <text evidence="5">The sequence shown here is derived from an EMBL/GenBank/DDBJ whole genome shotgun (WGS) entry which is preliminary data.</text>
</comment>
<dbReference type="SUPFAM" id="SSF53448">
    <property type="entry name" value="Nucleotide-diphospho-sugar transferases"/>
    <property type="match status" value="1"/>
</dbReference>
<evidence type="ECO:0000313" key="5">
    <source>
        <dbReference type="EMBL" id="KAJ4976807.1"/>
    </source>
</evidence>
<organism evidence="5 6">
    <name type="scientific">Protea cynaroides</name>
    <dbReference type="NCBI Taxonomy" id="273540"/>
    <lineage>
        <taxon>Eukaryota</taxon>
        <taxon>Viridiplantae</taxon>
        <taxon>Streptophyta</taxon>
        <taxon>Embryophyta</taxon>
        <taxon>Tracheophyta</taxon>
        <taxon>Spermatophyta</taxon>
        <taxon>Magnoliopsida</taxon>
        <taxon>Proteales</taxon>
        <taxon>Proteaceae</taxon>
        <taxon>Protea</taxon>
    </lineage>
</organism>
<dbReference type="PANTHER" id="PTHR46034:SF7">
    <property type="entry name" value="INFLUENZA VIRUS NS1A-BINDING PROTEIN"/>
    <property type="match status" value="1"/>
</dbReference>
<keyword evidence="2" id="KW-0175">Coiled coil</keyword>
<reference evidence="5" key="1">
    <citation type="journal article" date="2023" name="Plant J.">
        <title>The genome of the king protea, Protea cynaroides.</title>
        <authorList>
            <person name="Chang J."/>
            <person name="Duong T.A."/>
            <person name="Schoeman C."/>
            <person name="Ma X."/>
            <person name="Roodt D."/>
            <person name="Barker N."/>
            <person name="Li Z."/>
            <person name="Van de Peer Y."/>
            <person name="Mizrachi E."/>
        </authorList>
    </citation>
    <scope>NUCLEOTIDE SEQUENCE</scope>
    <source>
        <tissue evidence="5">Young leaves</tissue>
    </source>
</reference>
<keyword evidence="1" id="KW-0328">Glycosyltransferase</keyword>
<proteinExistence type="predicted"/>
<dbReference type="Pfam" id="PF01501">
    <property type="entry name" value="Glyco_transf_8"/>
    <property type="match status" value="1"/>
</dbReference>
<dbReference type="Proteomes" id="UP001141806">
    <property type="component" value="Unassembled WGS sequence"/>
</dbReference>
<dbReference type="AlphaFoldDB" id="A0A9Q0KTZ9"/>
<feature type="region of interest" description="Disordered" evidence="3">
    <location>
        <begin position="634"/>
        <end position="657"/>
    </location>
</feature>
<dbReference type="GO" id="GO:0016757">
    <property type="term" value="F:glycosyltransferase activity"/>
    <property type="evidence" value="ECO:0007669"/>
    <property type="project" value="UniProtKB-KW"/>
</dbReference>
<dbReference type="InterPro" id="IPR029044">
    <property type="entry name" value="Nucleotide-diphossugar_trans"/>
</dbReference>
<gene>
    <name evidence="5" type="ORF">NE237_001913</name>
</gene>
<evidence type="ECO:0000256" key="3">
    <source>
        <dbReference type="SAM" id="MobiDB-lite"/>
    </source>
</evidence>
<dbReference type="GO" id="GO:0034976">
    <property type="term" value="P:response to endoplasmic reticulum stress"/>
    <property type="evidence" value="ECO:0007669"/>
    <property type="project" value="InterPro"/>
</dbReference>
<dbReference type="PROSITE" id="PS51222">
    <property type="entry name" value="DCD"/>
    <property type="match status" value="1"/>
</dbReference>
<feature type="compositionally biased region" description="Basic and acidic residues" evidence="3">
    <location>
        <begin position="634"/>
        <end position="655"/>
    </location>
</feature>
<name>A0A9Q0KTZ9_9MAGN</name>
<dbReference type="OrthoDB" id="411524at2759"/>
<dbReference type="InterPro" id="IPR013989">
    <property type="entry name" value="Dev_and_cell_death_domain"/>
</dbReference>
<dbReference type="InterPro" id="IPR002495">
    <property type="entry name" value="Glyco_trans_8"/>
</dbReference>
<dbReference type="EMBL" id="JAMYWD010000003">
    <property type="protein sequence ID" value="KAJ4976807.1"/>
    <property type="molecule type" value="Genomic_DNA"/>
</dbReference>
<feature type="domain" description="DCD" evidence="4">
    <location>
        <begin position="439"/>
        <end position="572"/>
    </location>
</feature>
<accession>A0A9Q0KTZ9</accession>
<dbReference type="SMART" id="SM00767">
    <property type="entry name" value="DCD"/>
    <property type="match status" value="1"/>
</dbReference>
<dbReference type="Pfam" id="PF10539">
    <property type="entry name" value="Dev_Cell_Death"/>
    <property type="match status" value="1"/>
</dbReference>
<dbReference type="Gene3D" id="3.90.550.10">
    <property type="entry name" value="Spore Coat Polysaccharide Biosynthesis Protein SpsA, Chain A"/>
    <property type="match status" value="1"/>
</dbReference>
<evidence type="ECO:0000259" key="4">
    <source>
        <dbReference type="PROSITE" id="PS51222"/>
    </source>
</evidence>
<protein>
    <recommendedName>
        <fullName evidence="4">DCD domain-containing protein</fullName>
    </recommendedName>
</protein>
<dbReference type="InterPro" id="IPR044832">
    <property type="entry name" value="NRP-like"/>
</dbReference>
<keyword evidence="1" id="KW-0808">Transferase</keyword>
<feature type="region of interest" description="Disordered" evidence="3">
    <location>
        <begin position="1"/>
        <end position="44"/>
    </location>
</feature>
<keyword evidence="6" id="KW-1185">Reference proteome</keyword>